<dbReference type="Proteomes" id="UP000663881">
    <property type="component" value="Unassembled WGS sequence"/>
</dbReference>
<comment type="caution">
    <text evidence="2">The sequence shown here is derived from an EMBL/GenBank/DDBJ whole genome shotgun (WGS) entry which is preliminary data.</text>
</comment>
<dbReference type="AlphaFoldDB" id="A0A820Q8M3"/>
<evidence type="ECO:0000313" key="3">
    <source>
        <dbReference type="Proteomes" id="UP000663881"/>
    </source>
</evidence>
<protein>
    <submittedName>
        <fullName evidence="2">Uncharacterized protein</fullName>
    </submittedName>
</protein>
<dbReference type="InterPro" id="IPR011009">
    <property type="entry name" value="Kinase-like_dom_sf"/>
</dbReference>
<evidence type="ECO:0000256" key="1">
    <source>
        <dbReference type="SAM" id="MobiDB-lite"/>
    </source>
</evidence>
<accession>A0A820Q8M3</accession>
<feature type="region of interest" description="Disordered" evidence="1">
    <location>
        <begin position="42"/>
        <end position="74"/>
    </location>
</feature>
<proteinExistence type="predicted"/>
<feature type="non-terminal residue" evidence="2">
    <location>
        <position position="1"/>
    </location>
</feature>
<dbReference type="SUPFAM" id="SSF56112">
    <property type="entry name" value="Protein kinase-like (PK-like)"/>
    <property type="match status" value="1"/>
</dbReference>
<organism evidence="2 3">
    <name type="scientific">Adineta steineri</name>
    <dbReference type="NCBI Taxonomy" id="433720"/>
    <lineage>
        <taxon>Eukaryota</taxon>
        <taxon>Metazoa</taxon>
        <taxon>Spiralia</taxon>
        <taxon>Gnathifera</taxon>
        <taxon>Rotifera</taxon>
        <taxon>Eurotatoria</taxon>
        <taxon>Bdelloidea</taxon>
        <taxon>Adinetida</taxon>
        <taxon>Adinetidae</taxon>
        <taxon>Adineta</taxon>
    </lineage>
</organism>
<dbReference type="Gene3D" id="1.10.510.10">
    <property type="entry name" value="Transferase(Phosphotransferase) domain 1"/>
    <property type="match status" value="1"/>
</dbReference>
<name>A0A820Q8M3_9BILA</name>
<dbReference type="EMBL" id="CAJOAY010030057">
    <property type="protein sequence ID" value="CAF4416842.1"/>
    <property type="molecule type" value="Genomic_DNA"/>
</dbReference>
<evidence type="ECO:0000313" key="2">
    <source>
        <dbReference type="EMBL" id="CAF4416842.1"/>
    </source>
</evidence>
<feature type="compositionally biased region" description="Acidic residues" evidence="1">
    <location>
        <begin position="64"/>
        <end position="74"/>
    </location>
</feature>
<reference evidence="2" key="1">
    <citation type="submission" date="2021-02" db="EMBL/GenBank/DDBJ databases">
        <authorList>
            <person name="Nowell W R."/>
        </authorList>
    </citation>
    <scope>NUCLEOTIDE SEQUENCE</scope>
</reference>
<gene>
    <name evidence="2" type="ORF">OKA104_LOCUS52286</name>
</gene>
<sequence length="74" mass="8477">MDRHSVRSDSRAFQLLTRLLTMNPVKRLSALDAMNDAYFKEDPRPTDDVFDSVPIPYPKREYITDDDNTDATAG</sequence>